<dbReference type="Gene3D" id="3.60.40.10">
    <property type="entry name" value="PPM-type phosphatase domain"/>
    <property type="match status" value="1"/>
</dbReference>
<feature type="domain" description="PPM-type phosphatase" evidence="2">
    <location>
        <begin position="73"/>
        <end position="347"/>
    </location>
</feature>
<dbReference type="RefSeq" id="WP_115032824.1">
    <property type="nucleotide sequence ID" value="NZ_UFYA01000001.1"/>
</dbReference>
<dbReference type="SMART" id="SM00331">
    <property type="entry name" value="PP2C_SIG"/>
    <property type="match status" value="1"/>
</dbReference>
<dbReference type="InterPro" id="IPR036457">
    <property type="entry name" value="PPM-type-like_dom_sf"/>
</dbReference>
<sequence length="349" mass="37461">MDPNLNKRDDNTTENENTEMPILDGCAPTEPLPVLDQEDCDECDGAYEDEYCNTCGTARPDDRMHYTIDAGNGVAGACDRGIRHLTNEDAVAAWSHIDDEGNRRIAMVVADGVSTARRSERASEAAVNAAIDVLRNSSSLGVDGLDAAFTDTLEHRLTNAAQAASDAVATISHNIDDSPELSNIPKVGEPACTLVTIVVEGNHVAASSIGDSRAYWLPDINDDNEEEATLLTTDDSFANEQIRRGMSPQEAMRGPQAHTITAWLGLDAPDIELAVTHFTLESSGWLIVCSDGLWNYAAEPRHIHAALRHAINTLSDDASPVQIAEALVAWANAHGGHDNITVALARIDC</sequence>
<keyword evidence="3" id="KW-0378">Hydrolase</keyword>
<dbReference type="EC" id="3.1.3.16" evidence="3"/>
<evidence type="ECO:0000313" key="3">
    <source>
        <dbReference type="EMBL" id="STD13195.1"/>
    </source>
</evidence>
<dbReference type="CDD" id="cd00143">
    <property type="entry name" value="PP2Cc"/>
    <property type="match status" value="1"/>
</dbReference>
<gene>
    <name evidence="3" type="primary">stp</name>
    <name evidence="3" type="ORF">NCTC7915_01891</name>
</gene>
<dbReference type="AlphaFoldDB" id="A0AA46BPL7"/>
<dbReference type="GO" id="GO:0004722">
    <property type="term" value="F:protein serine/threonine phosphatase activity"/>
    <property type="evidence" value="ECO:0007669"/>
    <property type="project" value="UniProtKB-EC"/>
</dbReference>
<dbReference type="InterPro" id="IPR001932">
    <property type="entry name" value="PPM-type_phosphatase-like_dom"/>
</dbReference>
<dbReference type="Proteomes" id="UP000254118">
    <property type="component" value="Unassembled WGS sequence"/>
</dbReference>
<organism evidence="3 4">
    <name type="scientific">Dermatophilus congolensis</name>
    <dbReference type="NCBI Taxonomy" id="1863"/>
    <lineage>
        <taxon>Bacteria</taxon>
        <taxon>Bacillati</taxon>
        <taxon>Actinomycetota</taxon>
        <taxon>Actinomycetes</taxon>
        <taxon>Micrococcales</taxon>
        <taxon>Dermatophilaceae</taxon>
        <taxon>Dermatophilus</taxon>
    </lineage>
</organism>
<evidence type="ECO:0000259" key="2">
    <source>
        <dbReference type="PROSITE" id="PS51746"/>
    </source>
</evidence>
<comment type="caution">
    <text evidence="3">The sequence shown here is derived from an EMBL/GenBank/DDBJ whole genome shotgun (WGS) entry which is preliminary data.</text>
</comment>
<dbReference type="Pfam" id="PF13672">
    <property type="entry name" value="PP2C_2"/>
    <property type="match status" value="1"/>
</dbReference>
<evidence type="ECO:0000256" key="1">
    <source>
        <dbReference type="SAM" id="MobiDB-lite"/>
    </source>
</evidence>
<name>A0AA46BPL7_9MICO</name>
<proteinExistence type="predicted"/>
<feature type="region of interest" description="Disordered" evidence="1">
    <location>
        <begin position="1"/>
        <end position="25"/>
    </location>
</feature>
<dbReference type="SUPFAM" id="SSF81606">
    <property type="entry name" value="PP2C-like"/>
    <property type="match status" value="1"/>
</dbReference>
<dbReference type="SMART" id="SM00332">
    <property type="entry name" value="PP2Cc"/>
    <property type="match status" value="1"/>
</dbReference>
<feature type="compositionally biased region" description="Basic and acidic residues" evidence="1">
    <location>
        <begin position="1"/>
        <end position="11"/>
    </location>
</feature>
<accession>A0AA46BPL7</accession>
<dbReference type="EMBL" id="UFYA01000001">
    <property type="protein sequence ID" value="STD13195.1"/>
    <property type="molecule type" value="Genomic_DNA"/>
</dbReference>
<dbReference type="PROSITE" id="PS51746">
    <property type="entry name" value="PPM_2"/>
    <property type="match status" value="1"/>
</dbReference>
<protein>
    <submittedName>
        <fullName evidence="3">Serine/threonine phosphatase stp</fullName>
        <ecNumber evidence="3">3.1.3.16</ecNumber>
    </submittedName>
</protein>
<reference evidence="3 4" key="1">
    <citation type="submission" date="2018-06" db="EMBL/GenBank/DDBJ databases">
        <authorList>
            <consortium name="Pathogen Informatics"/>
            <person name="Doyle S."/>
        </authorList>
    </citation>
    <scope>NUCLEOTIDE SEQUENCE [LARGE SCALE GENOMIC DNA]</scope>
    <source>
        <strain evidence="3 4">NCTC7915</strain>
    </source>
</reference>
<evidence type="ECO:0000313" key="4">
    <source>
        <dbReference type="Proteomes" id="UP000254118"/>
    </source>
</evidence>